<protein>
    <submittedName>
        <fullName evidence="2">Transposase</fullName>
    </submittedName>
</protein>
<feature type="domain" description="Transposase IS66 central" evidence="1">
    <location>
        <begin position="2"/>
        <end position="58"/>
    </location>
</feature>
<dbReference type="RefSeq" id="WP_370662669.1">
    <property type="nucleotide sequence ID" value="NZ_WHJG01000008.1"/>
</dbReference>
<comment type="caution">
    <text evidence="2">The sequence shown here is derived from an EMBL/GenBank/DDBJ whole genome shotgun (WGS) entry which is preliminary data.</text>
</comment>
<dbReference type="InterPro" id="IPR004291">
    <property type="entry name" value="Transposase_IS66_central"/>
</dbReference>
<reference evidence="2 3" key="1">
    <citation type="submission" date="2019-10" db="EMBL/GenBank/DDBJ databases">
        <title>Taxonomy of Antarctic Massilia spp.: description of Massilia rubra sp. nov., Massilia aquatica sp. nov., Massilia mucilaginosa sp. nov., Massilia frigida sp. nov. isolated from streams, lakes and regoliths.</title>
        <authorList>
            <person name="Holochova P."/>
            <person name="Sedlacek I."/>
            <person name="Kralova S."/>
            <person name="Maslanova I."/>
            <person name="Busse H.-J."/>
            <person name="Stankova E."/>
            <person name="Vrbovska V."/>
            <person name="Kovarovic V."/>
            <person name="Bartak M."/>
            <person name="Svec P."/>
            <person name="Pantucek R."/>
        </authorList>
    </citation>
    <scope>NUCLEOTIDE SEQUENCE [LARGE SCALE GENOMIC DNA]</scope>
    <source>
        <strain evidence="2 3">CCM 8695</strain>
    </source>
</reference>
<name>A0ABX0NA26_9BURK</name>
<dbReference type="Proteomes" id="UP000621455">
    <property type="component" value="Unassembled WGS sequence"/>
</dbReference>
<organism evidence="2 3">
    <name type="scientific">Massilia frigida</name>
    <dbReference type="NCBI Taxonomy" id="2609281"/>
    <lineage>
        <taxon>Bacteria</taxon>
        <taxon>Pseudomonadati</taxon>
        <taxon>Pseudomonadota</taxon>
        <taxon>Betaproteobacteria</taxon>
        <taxon>Burkholderiales</taxon>
        <taxon>Oxalobacteraceae</taxon>
        <taxon>Telluria group</taxon>
        <taxon>Massilia</taxon>
    </lineage>
</organism>
<evidence type="ECO:0000259" key="1">
    <source>
        <dbReference type="Pfam" id="PF03050"/>
    </source>
</evidence>
<accession>A0ABX0NA26</accession>
<gene>
    <name evidence="2" type="ORF">F2P44_10515</name>
</gene>
<keyword evidence="3" id="KW-1185">Reference proteome</keyword>
<evidence type="ECO:0000313" key="3">
    <source>
        <dbReference type="Proteomes" id="UP000621455"/>
    </source>
</evidence>
<evidence type="ECO:0000313" key="2">
    <source>
        <dbReference type="EMBL" id="NHZ79709.1"/>
    </source>
</evidence>
<proteinExistence type="predicted"/>
<dbReference type="EMBL" id="WHJG01000008">
    <property type="protein sequence ID" value="NHZ79709.1"/>
    <property type="molecule type" value="Genomic_DNA"/>
</dbReference>
<dbReference type="Pfam" id="PF03050">
    <property type="entry name" value="DDE_Tnp_IS66"/>
    <property type="match status" value="1"/>
</dbReference>
<sequence length="86" mass="9761">MVEPIFAAQVESVRRSRVIARDETSIKAGRAGAGKMKAAYFWPVVSEQDEICFLYQPSCIELTTNLTNNYWYRKVQVNPVPSSPIH</sequence>